<reference evidence="3" key="2">
    <citation type="submission" date="2020-09" db="EMBL/GenBank/DDBJ databases">
        <title>Reference genome assembly for Australian Ascochyta lentis isolate Al4.</title>
        <authorList>
            <person name="Lee R.C."/>
            <person name="Farfan-Caceres L.M."/>
            <person name="Debler J.W."/>
            <person name="Williams A.H."/>
            <person name="Henares B.M."/>
        </authorList>
    </citation>
    <scope>NUCLEOTIDE SEQUENCE</scope>
    <source>
        <strain evidence="3">Al4</strain>
    </source>
</reference>
<dbReference type="Pfam" id="PF20163">
    <property type="entry name" value="DUF6536"/>
    <property type="match status" value="1"/>
</dbReference>
<accession>A0A8H7MD26</accession>
<sequence length="729" mass="81357">MLKVIPDIAKRWLNTCTVPQKQKKRTEIIEMQTPLVAIRDKSLISTIPSRQSPHSSSKNSAERSLPKRLVERCFDSKFLGWRFGALNFAIWTTVVFLVNFIITVWSTIATHKKNGVLFEGDCERVARLNSGLHVLINILSTIILSGSNYCMQVCSAPTREDIDAAHSLANGTWLDIGVPSLRNLRHISWRRVSLWCLMGLSSLPLHLLYNSVIFASTSSNNYVVFSVSQSFINDTKCLNCDKSYPPMAQMLWDKANTGQLQRLHPTDCFNNYAQIIQSDRRNLLLVAGDSNFPPPENNTSGRGSRVYSYNRFEAESASNIEMSTEAYEWMCSGYTTSTDDYRSCSALTGDIKRQGFDPWRVDYFPVEYCLSEQAEPHCKLYFEPGIAIVVTVLNLVKAALMFFIAFRVYDDPLITIGDALASFLNKPDPTTTKMCLLSKQDVKRNQDGYTAGPRQYVDRQYRWKDATSKTRRTVTLVICLIMLGVVACFLGLGVAFLPAGTAIAQLSFGGVDPRTCLTLDNSSMVALALIANTPQLMLSFIYFSINSLFTGMLSAYEWMSYAHKRKGLRVSDSPTGEQRSTYFLQLPYRFSIPLITLSGTLHWLVSQSIFLVAIDYYDENGHPIPSKIDHESGFRALGYSPIAIIGLIVLGSVTVASIVGFGFLPYKRGMTLAGSCSTVISAACHTVDEDRAAELRVQWGVVSIDSDGIGHYTFSSKEVKTVSEGEIYH</sequence>
<evidence type="ECO:0000256" key="1">
    <source>
        <dbReference type="SAM" id="Phobius"/>
    </source>
</evidence>
<evidence type="ECO:0000313" key="3">
    <source>
        <dbReference type="EMBL" id="KAF9691404.1"/>
    </source>
</evidence>
<protein>
    <recommendedName>
        <fullName evidence="2">DUF6536 domain-containing protein</fullName>
    </recommendedName>
</protein>
<dbReference type="InterPro" id="IPR046623">
    <property type="entry name" value="DUF6536"/>
</dbReference>
<dbReference type="OrthoDB" id="5429634at2759"/>
<feature type="transmembrane region" description="Helical" evidence="1">
    <location>
        <begin position="385"/>
        <end position="406"/>
    </location>
</feature>
<dbReference type="AlphaFoldDB" id="A0A8H7MD26"/>
<keyword evidence="1" id="KW-1133">Transmembrane helix</keyword>
<dbReference type="PANTHER" id="PTHR35395">
    <property type="entry name" value="DUF6536 DOMAIN-CONTAINING PROTEIN"/>
    <property type="match status" value="1"/>
</dbReference>
<feature type="transmembrane region" description="Helical" evidence="1">
    <location>
        <begin position="594"/>
        <end position="617"/>
    </location>
</feature>
<dbReference type="EMBL" id="RZGK01000021">
    <property type="protein sequence ID" value="KAF9691404.1"/>
    <property type="molecule type" value="Genomic_DNA"/>
</dbReference>
<evidence type="ECO:0000313" key="4">
    <source>
        <dbReference type="Proteomes" id="UP000651452"/>
    </source>
</evidence>
<name>A0A8H7MD26_9PLEO</name>
<gene>
    <name evidence="3" type="ORF">EKO04_010926</name>
</gene>
<feature type="transmembrane region" description="Helical" evidence="1">
    <location>
        <begin position="637"/>
        <end position="664"/>
    </location>
</feature>
<feature type="transmembrane region" description="Helical" evidence="1">
    <location>
        <begin position="536"/>
        <end position="556"/>
    </location>
</feature>
<dbReference type="PANTHER" id="PTHR35395:SF1">
    <property type="entry name" value="DUF6536 DOMAIN-CONTAINING PROTEIN"/>
    <property type="match status" value="1"/>
</dbReference>
<organism evidence="3 4">
    <name type="scientific">Ascochyta lentis</name>
    <dbReference type="NCBI Taxonomy" id="205686"/>
    <lineage>
        <taxon>Eukaryota</taxon>
        <taxon>Fungi</taxon>
        <taxon>Dikarya</taxon>
        <taxon>Ascomycota</taxon>
        <taxon>Pezizomycotina</taxon>
        <taxon>Dothideomycetes</taxon>
        <taxon>Pleosporomycetidae</taxon>
        <taxon>Pleosporales</taxon>
        <taxon>Pleosporineae</taxon>
        <taxon>Didymellaceae</taxon>
        <taxon>Ascochyta</taxon>
    </lineage>
</organism>
<proteinExistence type="predicted"/>
<feature type="transmembrane region" description="Helical" evidence="1">
    <location>
        <begin position="88"/>
        <end position="108"/>
    </location>
</feature>
<keyword evidence="4" id="KW-1185">Reference proteome</keyword>
<comment type="caution">
    <text evidence="3">The sequence shown here is derived from an EMBL/GenBank/DDBJ whole genome shotgun (WGS) entry which is preliminary data.</text>
</comment>
<evidence type="ECO:0000259" key="2">
    <source>
        <dbReference type="Pfam" id="PF20163"/>
    </source>
</evidence>
<reference evidence="3" key="1">
    <citation type="submission" date="2018-12" db="EMBL/GenBank/DDBJ databases">
        <authorList>
            <person name="Syme R.A."/>
            <person name="Farfan-Caceres L."/>
            <person name="Lichtenzveig J."/>
        </authorList>
    </citation>
    <scope>NUCLEOTIDE SEQUENCE</scope>
    <source>
        <strain evidence="3">Al4</strain>
    </source>
</reference>
<feature type="domain" description="DUF6536" evidence="2">
    <location>
        <begin position="81"/>
        <end position="232"/>
    </location>
</feature>
<keyword evidence="1" id="KW-0812">Transmembrane</keyword>
<dbReference type="Proteomes" id="UP000651452">
    <property type="component" value="Unassembled WGS sequence"/>
</dbReference>
<feature type="transmembrane region" description="Helical" evidence="1">
    <location>
        <begin position="474"/>
        <end position="497"/>
    </location>
</feature>
<keyword evidence="1" id="KW-0472">Membrane</keyword>